<gene>
    <name evidence="1" type="ORF">L3Q82_017004</name>
</gene>
<evidence type="ECO:0000313" key="2">
    <source>
        <dbReference type="Proteomes" id="UP000831701"/>
    </source>
</evidence>
<dbReference type="Proteomes" id="UP000831701">
    <property type="component" value="Chromosome 2"/>
</dbReference>
<reference evidence="1" key="1">
    <citation type="submission" date="2022-04" db="EMBL/GenBank/DDBJ databases">
        <title>Jade perch genome.</title>
        <authorList>
            <person name="Chao B."/>
        </authorList>
    </citation>
    <scope>NUCLEOTIDE SEQUENCE</scope>
    <source>
        <strain evidence="1">CB-2022</strain>
    </source>
</reference>
<comment type="caution">
    <text evidence="1">The sequence shown here is derived from an EMBL/GenBank/DDBJ whole genome shotgun (WGS) entry which is preliminary data.</text>
</comment>
<organism evidence="1 2">
    <name type="scientific">Scortum barcoo</name>
    <name type="common">barcoo grunter</name>
    <dbReference type="NCBI Taxonomy" id="214431"/>
    <lineage>
        <taxon>Eukaryota</taxon>
        <taxon>Metazoa</taxon>
        <taxon>Chordata</taxon>
        <taxon>Craniata</taxon>
        <taxon>Vertebrata</taxon>
        <taxon>Euteleostomi</taxon>
        <taxon>Actinopterygii</taxon>
        <taxon>Neopterygii</taxon>
        <taxon>Teleostei</taxon>
        <taxon>Neoteleostei</taxon>
        <taxon>Acanthomorphata</taxon>
        <taxon>Eupercaria</taxon>
        <taxon>Centrarchiformes</taxon>
        <taxon>Terapontoidei</taxon>
        <taxon>Terapontidae</taxon>
        <taxon>Scortum</taxon>
    </lineage>
</organism>
<sequence>MEWPFFFCLFLQMADVELVKKMLRAVLQANKGGLSLSRLQSEYKELTGEQIPHKQMGHNHLDALLASMPSLVRVERNRSGETVCFPSGGNETAHIAKVVARQRSSKKTGRPHLVNTQMRVKPAAPLVLNAKPQTSLRQPNHRGRGGGRGGRGAGHGDFRQARDMRDGQSEGKTGAHSNKMSNQNTPNRKGNTTAEKSDKRMTLPSRFQKEVHAHLSRNSPQTGPPSNLNESLSSGKGKPYNPQQVQGRIREILGKYSNGFWVSKLPQIYRDLYKQDLPTEAIKDLETWTHICTVEKTCSSNPSELLLYPAKEQTTTSSPSPILNPNSTSAPALTSNTPTDKPLRSPAQQRPASTHLTRSGSRSPQSPPSSSSSPSPPSSPATLSPDLKLKLEELLVKYSNGLWAHALPKLFQDTYKTKLPGHVLENLHLLSDFCTIDYPMPDNPKRAILYRRSSGGGGEDENCNRRDSSASEEELKLRQELGRRLSNQAVPSLQIPKEEYPSVLVVEATNTNGVILRYIGEGYSQAQESMEDEMREFYGLDQSSPAPLSSPSSGQLVAVRAEEEEEILRAQVCEVMADKVKVYYVDHGFSEVISKTKLFELHEKFFQLPFQATKCKLAGMEPFCQEPAVLKKFETMASGRILLAEILERGQTPLVVLYDTSQDDDVNINAACMKALHNKTLASPLQVNSAYMNVTISSVCSDGTFYCQLPSRGLAKLNELLENIETYFHSQVTSEFLVSRPFCGKGCLARYKGKWSRVEITNLHGSRVLDILFIDMGVQASVEVFELREIPPPFLRDLMAIPPQAVKCCLADLAVSVGSWTPDAVQWLREKVLNTTDCSMKVAKVDETKRCIYVHLFTDKNFHDLARSLNHQMAQSDLFKQRPDVFLTSHSPGKISTATLSSKTSSTSDSTNGSPVSTSVPAKPHLRRALSGPRGGGGGNTTTTTSPPETPSCPPSPLQLPPLLELPPSGNNMDVYVSVACHPGHFVLQPWRDMYKLVVLMGEMILYYNKTEEKPLNIEKNKIYAAKVENNWHRVLVKGVLTNGLVSVYELDYGKHELVSCTQFRPLIKEFRQLPFQGITAQLAGVKLRQWSEEASMVFRNHVEKKPLVAQLEAVQEAPNPWDRKLTVFLVDTSQEERDIWVHDIMAEFADELTNEL</sequence>
<evidence type="ECO:0000313" key="1">
    <source>
        <dbReference type="EMBL" id="KAI3376548.1"/>
    </source>
</evidence>
<dbReference type="EMBL" id="CM041532">
    <property type="protein sequence ID" value="KAI3376548.1"/>
    <property type="molecule type" value="Genomic_DNA"/>
</dbReference>
<keyword evidence="2" id="KW-1185">Reference proteome</keyword>
<accession>A0ACB8X8V7</accession>
<name>A0ACB8X8V7_9TELE</name>
<proteinExistence type="predicted"/>
<protein>
    <submittedName>
        <fullName evidence="1">Uncharacterized protein</fullName>
    </submittedName>
</protein>